<dbReference type="SUPFAM" id="SSF102712">
    <property type="entry name" value="JAB1/MPN domain"/>
    <property type="match status" value="1"/>
</dbReference>
<dbReference type="Gene3D" id="3.40.140.10">
    <property type="entry name" value="Cytidine Deaminase, domain 2"/>
    <property type="match status" value="1"/>
</dbReference>
<proteinExistence type="predicted"/>
<evidence type="ECO:0000313" key="2">
    <source>
        <dbReference type="Proteomes" id="UP000423396"/>
    </source>
</evidence>
<protein>
    <submittedName>
        <fullName evidence="1">Uncharacterized protein</fullName>
    </submittedName>
</protein>
<accession>A0A650CNH5</accession>
<gene>
    <name evidence="1" type="ORF">D1868_04955</name>
</gene>
<dbReference type="EMBL" id="CP045483">
    <property type="protein sequence ID" value="QGR19394.1"/>
    <property type="molecule type" value="Genomic_DNA"/>
</dbReference>
<evidence type="ECO:0000313" key="1">
    <source>
        <dbReference type="EMBL" id="QGR19394.1"/>
    </source>
</evidence>
<dbReference type="AlphaFoldDB" id="A0A650CNH5"/>
<keyword evidence="2" id="KW-1185">Reference proteome</keyword>
<dbReference type="KEGG" id="sazo:D1868_04955"/>
<dbReference type="Proteomes" id="UP000423396">
    <property type="component" value="Chromosome"/>
</dbReference>
<name>A0A650CNH5_9CREN</name>
<organism evidence="1 2">
    <name type="scientific">Stygiolobus azoricus</name>
    <dbReference type="NCBI Taxonomy" id="41675"/>
    <lineage>
        <taxon>Archaea</taxon>
        <taxon>Thermoproteota</taxon>
        <taxon>Thermoprotei</taxon>
        <taxon>Sulfolobales</taxon>
        <taxon>Sulfolobaceae</taxon>
        <taxon>Stygiolobus</taxon>
    </lineage>
</organism>
<reference evidence="1 2" key="1">
    <citation type="submission" date="2019-10" db="EMBL/GenBank/DDBJ databases">
        <title>Genome Sequences from Six Type Strain Members of the Archaeal Family Sulfolobaceae: Acidianus ambivalens, Acidianus infernus, Metallosphaera prunae, Stygiolobus azoricus, Sulfolobus metallicus, and Sulfurisphaera ohwakuensis.</title>
        <authorList>
            <person name="Counts J.A."/>
            <person name="Kelly R.M."/>
        </authorList>
    </citation>
    <scope>NUCLEOTIDE SEQUENCE [LARGE SCALE GENOMIC DNA]</scope>
    <source>
        <strain evidence="1 2">FC6</strain>
    </source>
</reference>
<sequence>MHERIAIITRNNELIELKNTAEGDDRFQVDPEEFYKYTDELKAIVHTHKESCEPSLSDLQYMSLWEVPWIICSKKCIKAYLFTALGILEIDINSLIPKELHNLLMKLLQ</sequence>